<sequence>MNKIETKDWTILIYANGNNDLSSIMLKSKISAEKIGSTKSVNVVMQISRESSELLSILKPATLVDNINEYWTGVRRYYIQNPNSKLLSDLGNICMADPNNLYEFIKWGIENYPSNHYALILSDHGGGFIAAMPDLSQDRPYMMGIYDLCKAINLIYQDIGVQIDILMFDMCFMNTLEIIYELGKEKINTVKSVLTYIKTGPLEGLNYYKLVKFFDENHNELNNKLFLKNLIDDLNSNLVALDIDYDKLTKLKELVSSMAYFYLKNNNCNSINTSLNYTITKKSFWHMYKIEFEEKLNDITIYNNKFLNDKNNTLNVIDLTTKHNVNKEVLSKYEDCYYKLAFAKDNYWFNLLFDKPIDYKYESSLEESTLNPFKLDRYELLKIITAVNPSYNEEEKELILKRLCSYKKWTNLK</sequence>
<proteinExistence type="predicted"/>
<evidence type="ECO:0000313" key="2">
    <source>
        <dbReference type="Proteomes" id="UP000623681"/>
    </source>
</evidence>
<dbReference type="PANTHER" id="PTHR37835">
    <property type="entry name" value="ALPHA-CLOSTRIPAIN"/>
    <property type="match status" value="1"/>
</dbReference>
<comment type="caution">
    <text evidence="1">The sequence shown here is derived from an EMBL/GenBank/DDBJ whole genome shotgun (WGS) entry which is preliminary data.</text>
</comment>
<dbReference type="AlphaFoldDB" id="A0A937FE41"/>
<organism evidence="1 2">
    <name type="scientific">Clostridium paridis</name>
    <dbReference type="NCBI Taxonomy" id="2803863"/>
    <lineage>
        <taxon>Bacteria</taxon>
        <taxon>Bacillati</taxon>
        <taxon>Bacillota</taxon>
        <taxon>Clostridia</taxon>
        <taxon>Eubacteriales</taxon>
        <taxon>Clostridiaceae</taxon>
        <taxon>Clostridium</taxon>
    </lineage>
</organism>
<dbReference type="PANTHER" id="PTHR37835:SF1">
    <property type="entry name" value="ALPHA-CLOSTRIPAIN"/>
    <property type="match status" value="1"/>
</dbReference>
<name>A0A937FE41_9CLOT</name>
<dbReference type="EMBL" id="JAESWA010000004">
    <property type="protein sequence ID" value="MBL4930303.1"/>
    <property type="molecule type" value="Genomic_DNA"/>
</dbReference>
<dbReference type="Pfam" id="PF03415">
    <property type="entry name" value="Peptidase_C11"/>
    <property type="match status" value="1"/>
</dbReference>
<dbReference type="Gene3D" id="3.40.50.11970">
    <property type="match status" value="1"/>
</dbReference>
<reference evidence="1" key="1">
    <citation type="submission" date="2021-01" db="EMBL/GenBank/DDBJ databases">
        <title>Genome public.</title>
        <authorList>
            <person name="Liu C."/>
            <person name="Sun Q."/>
        </authorList>
    </citation>
    <scope>NUCLEOTIDE SEQUENCE</scope>
    <source>
        <strain evidence="1">YIM B02565</strain>
    </source>
</reference>
<accession>A0A937FE41</accession>
<keyword evidence="2" id="KW-1185">Reference proteome</keyword>
<dbReference type="Proteomes" id="UP000623681">
    <property type="component" value="Unassembled WGS sequence"/>
</dbReference>
<protein>
    <submittedName>
        <fullName evidence="1">Clostripain</fullName>
    </submittedName>
</protein>
<gene>
    <name evidence="1" type="ORF">JK634_00560</name>
</gene>
<evidence type="ECO:0000313" key="1">
    <source>
        <dbReference type="EMBL" id="MBL4930303.1"/>
    </source>
</evidence>
<dbReference type="InterPro" id="IPR005077">
    <property type="entry name" value="Peptidase_C11"/>
</dbReference>
<dbReference type="RefSeq" id="WP_202765688.1">
    <property type="nucleotide sequence ID" value="NZ_JAESWA010000004.1"/>
</dbReference>